<reference evidence="4" key="1">
    <citation type="submission" date="2022-08" db="EMBL/GenBank/DDBJ databases">
        <authorList>
            <person name="Kallberg Y."/>
            <person name="Tangrot J."/>
            <person name="Rosling A."/>
        </authorList>
    </citation>
    <scope>NUCLEOTIDE SEQUENCE</scope>
    <source>
        <strain evidence="4">Wild A</strain>
    </source>
</reference>
<dbReference type="Pfam" id="PF01926">
    <property type="entry name" value="MMR_HSR1"/>
    <property type="match status" value="1"/>
</dbReference>
<proteinExistence type="predicted"/>
<keyword evidence="2" id="KW-0472">Membrane</keyword>
<dbReference type="InterPro" id="IPR006073">
    <property type="entry name" value="GTP-bd"/>
</dbReference>
<dbReference type="Proteomes" id="UP001153678">
    <property type="component" value="Unassembled WGS sequence"/>
</dbReference>
<dbReference type="InterPro" id="IPR027417">
    <property type="entry name" value="P-loop_NTPase"/>
</dbReference>
<dbReference type="CDD" id="cd01855">
    <property type="entry name" value="YqeH"/>
    <property type="match status" value="1"/>
</dbReference>
<keyword evidence="5" id="KW-1185">Reference proteome</keyword>
<evidence type="ECO:0000313" key="4">
    <source>
        <dbReference type="EMBL" id="CAI2178182.1"/>
    </source>
</evidence>
<organism evidence="4 5">
    <name type="scientific">Funneliformis geosporum</name>
    <dbReference type="NCBI Taxonomy" id="1117311"/>
    <lineage>
        <taxon>Eukaryota</taxon>
        <taxon>Fungi</taxon>
        <taxon>Fungi incertae sedis</taxon>
        <taxon>Mucoromycota</taxon>
        <taxon>Glomeromycotina</taxon>
        <taxon>Glomeromycetes</taxon>
        <taxon>Glomerales</taxon>
        <taxon>Glomeraceae</taxon>
        <taxon>Funneliformis</taxon>
    </lineage>
</organism>
<dbReference type="InterPro" id="IPR030378">
    <property type="entry name" value="G_CP_dom"/>
</dbReference>
<dbReference type="OrthoDB" id="1696305at2759"/>
<feature type="transmembrane region" description="Helical" evidence="2">
    <location>
        <begin position="204"/>
        <end position="233"/>
    </location>
</feature>
<comment type="caution">
    <text evidence="4">The sequence shown here is derived from an EMBL/GenBank/DDBJ whole genome shotgun (WGS) entry which is preliminary data.</text>
</comment>
<keyword evidence="2" id="KW-0812">Transmembrane</keyword>
<sequence length="769" mass="88146">MSDENFTKSRPPSYGTIGSEEISSGQQLSPNLQNFDRLPFEERATQHGVYISLPTDGTAEHYKWDILILGATGWCAVFLIRKPTFFIFSKLISFKVSTSSILTLFFIGFIEELVRMGWLYYFVGEVDKFLMAYWLGLGWATGEAIYFIIQNFIELRWYRDELEMDGSRYVEERSEIEEILGRPLTKISAWWGVMWRFSWIMIHIGFSCWIASISLLVYPAALIHGLLLIVWGYCLPSFGIPATSYGTLLVSMTVFLIASHKFYYFGHSPGKHFSSTRVSHDVSIKPEKLPISSIIGNKDHCPGCGASFQTLDSTKPGYLIKPSHSKCEQVEEKRHVKKLTEREIEDAIDNLPQDLKGLMYPLGYSKFTRKENDKEEKIFCQRCYNLKYHNKIITSSWQETLTSDKSFLQFLQKKKNSIILTVIDIFDFPGSLTKDLDQLIGRHHPNILIANKIDLLPKDINPNRIKMWLKEYCSMYGLNNLHEIFLCSAKKNWNIKELCNEISRIRNYKDDIYLIGNTNVGKSELINSLLRTCVYHGGNYKVTSSHIPGTTINMLGLPLDLFNDALGKNVKGMIFNRKEDGTFLFDTPGIVGENQILHYLNQDELKMVIPQRNILPLTYEFKPGKSLLFGGLGRIDYKEGNKPIRITVFTKLITHITSIEKANEFYEQLSSFDENHFLEPPIGSIDRLKQFPRIIKVKKDLKVIGDCHPKKSICVLDVVWGGIGWCSIGGVRDGESVIFDVWSPDGKGVYTRNFPLLPNEFRGKLEKIN</sequence>
<evidence type="ECO:0000256" key="1">
    <source>
        <dbReference type="SAM" id="MobiDB-lite"/>
    </source>
</evidence>
<dbReference type="PROSITE" id="PS51721">
    <property type="entry name" value="G_CP"/>
    <property type="match status" value="1"/>
</dbReference>
<feature type="transmembrane region" description="Helical" evidence="2">
    <location>
        <begin position="92"/>
        <end position="110"/>
    </location>
</feature>
<dbReference type="SUPFAM" id="SSF52540">
    <property type="entry name" value="P-loop containing nucleoside triphosphate hydrolases"/>
    <property type="match status" value="1"/>
</dbReference>
<dbReference type="GO" id="GO:0005525">
    <property type="term" value="F:GTP binding"/>
    <property type="evidence" value="ECO:0007669"/>
    <property type="project" value="InterPro"/>
</dbReference>
<name>A0A9W4SRF4_9GLOM</name>
<gene>
    <name evidence="4" type="ORF">FWILDA_LOCUS8457</name>
</gene>
<feature type="transmembrane region" description="Helical" evidence="2">
    <location>
        <begin position="245"/>
        <end position="264"/>
    </location>
</feature>
<keyword evidence="2" id="KW-1133">Transmembrane helix</keyword>
<evidence type="ECO:0000313" key="5">
    <source>
        <dbReference type="Proteomes" id="UP001153678"/>
    </source>
</evidence>
<dbReference type="Gene3D" id="3.40.50.300">
    <property type="entry name" value="P-loop containing nucleotide triphosphate hydrolases"/>
    <property type="match status" value="1"/>
</dbReference>
<feature type="region of interest" description="Disordered" evidence="1">
    <location>
        <begin position="1"/>
        <end position="27"/>
    </location>
</feature>
<dbReference type="PANTHER" id="PTHR46406:SF1">
    <property type="entry name" value="NITRIC OXIDE-ASSOCIATED PROTEIN 1"/>
    <property type="match status" value="1"/>
</dbReference>
<dbReference type="PANTHER" id="PTHR46406">
    <property type="entry name" value="NITRIC OXIDE-ASSOCIATED PROTEIN 1"/>
    <property type="match status" value="1"/>
</dbReference>
<protein>
    <submittedName>
        <fullName evidence="4">9504_t:CDS:1</fullName>
    </submittedName>
</protein>
<feature type="transmembrane region" description="Helical" evidence="2">
    <location>
        <begin position="130"/>
        <end position="149"/>
    </location>
</feature>
<evidence type="ECO:0000259" key="3">
    <source>
        <dbReference type="PROSITE" id="PS51721"/>
    </source>
</evidence>
<dbReference type="EMBL" id="CAMKVN010001807">
    <property type="protein sequence ID" value="CAI2178182.1"/>
    <property type="molecule type" value="Genomic_DNA"/>
</dbReference>
<evidence type="ECO:0000256" key="2">
    <source>
        <dbReference type="SAM" id="Phobius"/>
    </source>
</evidence>
<feature type="domain" description="CP-type G" evidence="3">
    <location>
        <begin position="408"/>
        <end position="593"/>
    </location>
</feature>
<accession>A0A9W4SRF4</accession>
<dbReference type="InterPro" id="IPR052807">
    <property type="entry name" value="Mito_transl_resp_regulator"/>
</dbReference>
<dbReference type="AlphaFoldDB" id="A0A9W4SRF4"/>